<evidence type="ECO:0000256" key="1">
    <source>
        <dbReference type="SAM" id="SignalP"/>
    </source>
</evidence>
<evidence type="ECO:0000313" key="3">
    <source>
        <dbReference type="Proteomes" id="UP000799424"/>
    </source>
</evidence>
<accession>A0A6A6ZW97</accession>
<protein>
    <submittedName>
        <fullName evidence="2">Uncharacterized protein</fullName>
    </submittedName>
</protein>
<evidence type="ECO:0000313" key="2">
    <source>
        <dbReference type="EMBL" id="KAF2824647.1"/>
    </source>
</evidence>
<dbReference type="EMBL" id="MU006229">
    <property type="protein sequence ID" value="KAF2824647.1"/>
    <property type="molecule type" value="Genomic_DNA"/>
</dbReference>
<name>A0A6A6ZW97_9PLEO</name>
<keyword evidence="1" id="KW-0732">Signal</keyword>
<keyword evidence="3" id="KW-1185">Reference proteome</keyword>
<feature type="signal peptide" evidence="1">
    <location>
        <begin position="1"/>
        <end position="23"/>
    </location>
</feature>
<proteinExistence type="predicted"/>
<reference evidence="2" key="1">
    <citation type="journal article" date="2020" name="Stud. Mycol.">
        <title>101 Dothideomycetes genomes: a test case for predicting lifestyles and emergence of pathogens.</title>
        <authorList>
            <person name="Haridas S."/>
            <person name="Albert R."/>
            <person name="Binder M."/>
            <person name="Bloem J."/>
            <person name="Labutti K."/>
            <person name="Salamov A."/>
            <person name="Andreopoulos B."/>
            <person name="Baker S."/>
            <person name="Barry K."/>
            <person name="Bills G."/>
            <person name="Bluhm B."/>
            <person name="Cannon C."/>
            <person name="Castanera R."/>
            <person name="Culley D."/>
            <person name="Daum C."/>
            <person name="Ezra D."/>
            <person name="Gonzalez J."/>
            <person name="Henrissat B."/>
            <person name="Kuo A."/>
            <person name="Liang C."/>
            <person name="Lipzen A."/>
            <person name="Lutzoni F."/>
            <person name="Magnuson J."/>
            <person name="Mondo S."/>
            <person name="Nolan M."/>
            <person name="Ohm R."/>
            <person name="Pangilinan J."/>
            <person name="Park H.-J."/>
            <person name="Ramirez L."/>
            <person name="Alfaro M."/>
            <person name="Sun H."/>
            <person name="Tritt A."/>
            <person name="Yoshinaga Y."/>
            <person name="Zwiers L.-H."/>
            <person name="Turgeon B."/>
            <person name="Goodwin S."/>
            <person name="Spatafora J."/>
            <person name="Crous P."/>
            <person name="Grigoriev I."/>
        </authorList>
    </citation>
    <scope>NUCLEOTIDE SEQUENCE</scope>
    <source>
        <strain evidence="2">CBS 113818</strain>
    </source>
</reference>
<organism evidence="2 3">
    <name type="scientific">Ophiobolus disseminans</name>
    <dbReference type="NCBI Taxonomy" id="1469910"/>
    <lineage>
        <taxon>Eukaryota</taxon>
        <taxon>Fungi</taxon>
        <taxon>Dikarya</taxon>
        <taxon>Ascomycota</taxon>
        <taxon>Pezizomycotina</taxon>
        <taxon>Dothideomycetes</taxon>
        <taxon>Pleosporomycetidae</taxon>
        <taxon>Pleosporales</taxon>
        <taxon>Pleosporineae</taxon>
        <taxon>Phaeosphaeriaceae</taxon>
        <taxon>Ophiobolus</taxon>
    </lineage>
</organism>
<gene>
    <name evidence="2" type="ORF">CC86DRAFT_456695</name>
</gene>
<feature type="chain" id="PRO_5025582092" evidence="1">
    <location>
        <begin position="24"/>
        <end position="139"/>
    </location>
</feature>
<dbReference type="Proteomes" id="UP000799424">
    <property type="component" value="Unassembled WGS sequence"/>
</dbReference>
<sequence length="139" mass="15438">MPSLPILPILLSILFTLLSTTVALPNPTPPGTHTFPSPALTLYLHNTPDCNRLDPHPPRILQLDSDMCYDLQEARGMQVVHAAEIGQERVHVFGEAGCGGIWTELGMTDRDGRKTYRKRQRLEAILRSQTRHTTSTPAS</sequence>
<dbReference type="AlphaFoldDB" id="A0A6A6ZW97"/>